<comment type="function">
    <text evidence="7">Required for formation of the rod structure of the flagellar apparatus. Together with FliI and FliH, may constitute the export apparatus of flagellin.</text>
</comment>
<protein>
    <recommendedName>
        <fullName evidence="7">Flagellar biosynthesis protein FlhA</fullName>
    </recommendedName>
</protein>
<feature type="transmembrane region" description="Helical" evidence="7">
    <location>
        <begin position="69"/>
        <end position="89"/>
    </location>
</feature>
<keyword evidence="7" id="KW-1006">Bacterial flagellum protein export</keyword>
<dbReference type="EMBL" id="SMLK01000009">
    <property type="protein sequence ID" value="TFY97092.1"/>
    <property type="molecule type" value="Genomic_DNA"/>
</dbReference>
<keyword evidence="7" id="KW-0813">Transport</keyword>
<evidence type="ECO:0000256" key="1">
    <source>
        <dbReference type="ARBA" id="ARBA00004651"/>
    </source>
</evidence>
<keyword evidence="7" id="KW-1005">Bacterial flagellum biogenesis</keyword>
<keyword evidence="5 7" id="KW-1133">Transmembrane helix</keyword>
<dbReference type="InterPro" id="IPR042193">
    <property type="entry name" value="FHIPEP_3"/>
</dbReference>
<dbReference type="OrthoDB" id="9759185at2"/>
<evidence type="ECO:0000256" key="7">
    <source>
        <dbReference type="RuleBase" id="RU364093"/>
    </source>
</evidence>
<keyword evidence="8" id="KW-0282">Flagellum</keyword>
<dbReference type="Proteomes" id="UP000297839">
    <property type="component" value="Unassembled WGS sequence"/>
</dbReference>
<dbReference type="InterPro" id="IPR042194">
    <property type="entry name" value="FHIPEP_1"/>
</dbReference>
<evidence type="ECO:0000313" key="8">
    <source>
        <dbReference type="EMBL" id="TFY97092.1"/>
    </source>
</evidence>
<dbReference type="PIRSF" id="PIRSF005419">
    <property type="entry name" value="FlhA"/>
    <property type="match status" value="1"/>
</dbReference>
<feature type="transmembrane region" description="Helical" evidence="7">
    <location>
        <begin position="109"/>
        <end position="128"/>
    </location>
</feature>
<dbReference type="Gene3D" id="1.10.8.540">
    <property type="entry name" value="FHIPEP family, domain 3"/>
    <property type="match status" value="1"/>
</dbReference>
<reference evidence="8 9" key="1">
    <citation type="submission" date="2019-03" db="EMBL/GenBank/DDBJ databases">
        <title>Ramlibacter sp. 18x22-1, whole genome shotgun sequence.</title>
        <authorList>
            <person name="Zhang X."/>
            <person name="Feng G."/>
            <person name="Zhu H."/>
        </authorList>
    </citation>
    <scope>NUCLEOTIDE SEQUENCE [LARGE SCALE GENOMIC DNA]</scope>
    <source>
        <strain evidence="8 9">18x22-1</strain>
    </source>
</reference>
<evidence type="ECO:0000256" key="4">
    <source>
        <dbReference type="ARBA" id="ARBA00022692"/>
    </source>
</evidence>
<dbReference type="Gene3D" id="3.40.30.60">
    <property type="entry name" value="FHIPEP family, domain 1"/>
    <property type="match status" value="1"/>
</dbReference>
<name>A0A4Z0BCX0_9BURK</name>
<comment type="caution">
    <text evidence="8">The sequence shown here is derived from an EMBL/GenBank/DDBJ whole genome shotgun (WGS) entry which is preliminary data.</text>
</comment>
<comment type="similarity">
    <text evidence="2 7">Belongs to the FHIPEP (flagella/HR/invasion proteins export pore) family.</text>
</comment>
<dbReference type="InterPro" id="IPR042196">
    <property type="entry name" value="FHIPEP_4"/>
</dbReference>
<feature type="transmembrane region" description="Helical" evidence="7">
    <location>
        <begin position="268"/>
        <end position="291"/>
    </location>
</feature>
<dbReference type="GO" id="GO:0044780">
    <property type="term" value="P:bacterial-type flagellum assembly"/>
    <property type="evidence" value="ECO:0007669"/>
    <property type="project" value="InterPro"/>
</dbReference>
<dbReference type="InterPro" id="IPR006301">
    <property type="entry name" value="FlhA"/>
</dbReference>
<dbReference type="Gene3D" id="3.40.50.12790">
    <property type="entry name" value="FHIPEP family, domain 4"/>
    <property type="match status" value="1"/>
</dbReference>
<dbReference type="GO" id="GO:0005886">
    <property type="term" value="C:plasma membrane"/>
    <property type="evidence" value="ECO:0007669"/>
    <property type="project" value="UniProtKB-SubCell"/>
</dbReference>
<dbReference type="NCBIfam" id="TIGR01398">
    <property type="entry name" value="FlhA"/>
    <property type="match status" value="1"/>
</dbReference>
<dbReference type="PANTHER" id="PTHR30161">
    <property type="entry name" value="FLAGELLAR EXPORT PROTEIN, MEMBRANE FLHA SUBUNIT-RELATED"/>
    <property type="match status" value="1"/>
</dbReference>
<evidence type="ECO:0000256" key="6">
    <source>
        <dbReference type="ARBA" id="ARBA00023136"/>
    </source>
</evidence>
<feature type="transmembrane region" description="Helical" evidence="7">
    <location>
        <begin position="238"/>
        <end position="256"/>
    </location>
</feature>
<dbReference type="GO" id="GO:0009306">
    <property type="term" value="P:protein secretion"/>
    <property type="evidence" value="ECO:0007669"/>
    <property type="project" value="InterPro"/>
</dbReference>
<keyword evidence="8" id="KW-0969">Cilium</keyword>
<feature type="transmembrane region" description="Helical" evidence="7">
    <location>
        <begin position="12"/>
        <end position="32"/>
    </location>
</feature>
<keyword evidence="3 7" id="KW-1003">Cell membrane</keyword>
<keyword evidence="6 7" id="KW-0472">Membrane</keyword>
<evidence type="ECO:0000256" key="5">
    <source>
        <dbReference type="ARBA" id="ARBA00022989"/>
    </source>
</evidence>
<dbReference type="Pfam" id="PF00771">
    <property type="entry name" value="FHIPEP"/>
    <property type="match status" value="1"/>
</dbReference>
<dbReference type="InterPro" id="IPR001712">
    <property type="entry name" value="T3SS_FHIPEP"/>
</dbReference>
<keyword evidence="7" id="KW-0653">Protein transport</keyword>
<keyword evidence="9" id="KW-1185">Reference proteome</keyword>
<dbReference type="AlphaFoldDB" id="A0A4Z0BCX0"/>
<evidence type="ECO:0000256" key="3">
    <source>
        <dbReference type="ARBA" id="ARBA00022475"/>
    </source>
</evidence>
<organism evidence="8 9">
    <name type="scientific">Ramlibacter humi</name>
    <dbReference type="NCBI Taxonomy" id="2530451"/>
    <lineage>
        <taxon>Bacteria</taxon>
        <taxon>Pseudomonadati</taxon>
        <taxon>Pseudomonadota</taxon>
        <taxon>Betaproteobacteria</taxon>
        <taxon>Burkholderiales</taxon>
        <taxon>Comamonadaceae</taxon>
        <taxon>Ramlibacter</taxon>
    </lineage>
</organism>
<gene>
    <name evidence="7 8" type="primary">flhA</name>
    <name evidence="8" type="ORF">EZ216_19730</name>
</gene>
<accession>A0A4Z0BCX0</accession>
<comment type="subcellular location">
    <subcellularLocation>
        <location evidence="1 7">Cell membrane</location>
        <topology evidence="1 7">Multi-pass membrane protein</topology>
    </subcellularLocation>
</comment>
<keyword evidence="4 7" id="KW-0812">Transmembrane</keyword>
<evidence type="ECO:0000313" key="9">
    <source>
        <dbReference type="Proteomes" id="UP000297839"/>
    </source>
</evidence>
<feature type="transmembrane region" description="Helical" evidence="7">
    <location>
        <begin position="38"/>
        <end position="57"/>
    </location>
</feature>
<feature type="transmembrane region" description="Helical" evidence="7">
    <location>
        <begin position="196"/>
        <end position="218"/>
    </location>
</feature>
<dbReference type="RefSeq" id="WP_135251507.1">
    <property type="nucleotide sequence ID" value="NZ_SMLK01000009.1"/>
</dbReference>
<dbReference type="PRINTS" id="PR00949">
    <property type="entry name" value="TYPE3IMAPROT"/>
</dbReference>
<keyword evidence="8" id="KW-0966">Cell projection</keyword>
<dbReference type="PANTHER" id="PTHR30161:SF1">
    <property type="entry name" value="FLAGELLAR BIOSYNTHESIS PROTEIN FLHA-RELATED"/>
    <property type="match status" value="1"/>
</dbReference>
<sequence length="686" mass="74071">MNALQRFLGRHSDIAMVLAVLGVLMVLFVPIPKALLDFLILANFSFAFLVLLLTFYMARPVEFSTFPSLLLVATLFRLSLNVAATRLILAQGDAGRVIAAIGEYVVGGNYVVGLIVFLILIVVQYVVVTNGAQRVSEVAARFALDSMPGQQMSIDADLNMGFIDQAEAQRRRKNLEKEAGFYGAMDGASKFVKGDAIAGIVILLINIVGGLVIGVLQHHLPWGEALRTYTLLTIGDGIVTQVPALVISVGTGIIVTRSASDGNLSREVLRQVTSFPKTLVLVAGALLALVLLPGIPAIPALALLLVAALAAWLAYRARADDAESPENKEAQAATEAGGEPLEQLLVVEPVEVMVGSGWAPQVSDASGLFMERIAAFRKQHAQDYGMVLPRVRFRSGARLAAYGYEIHVDGAVAARGEAREDRLLAIHAAGDQRSVPGEPTRDPTYGLPALWIELGQREAAAAARYTLVDAPTVFMTHLTEVLRRESATLLTRSETDKLLNRVRQSHPPLVEELVPSVLSVGDVQKVLQNLLREKVSIRHLEAILETLADAGRTTKDAAQLTEAVRQRLGHVICRGLAGDASALHVLTLDPAMESRFLQSLRGAQAEGVPAGSFVLEPKLVEKFLVHLMQQAEKMMKSNLLPVLLCAPELRRHVRSLSERGLPHLRVLSMAEIPQAIELKSFGTVAA</sequence>
<proteinExistence type="inferred from homology"/>
<evidence type="ECO:0000256" key="2">
    <source>
        <dbReference type="ARBA" id="ARBA00008835"/>
    </source>
</evidence>